<feature type="transmembrane region" description="Helical" evidence="1">
    <location>
        <begin position="185"/>
        <end position="202"/>
    </location>
</feature>
<dbReference type="GO" id="GO:0008233">
    <property type="term" value="F:peptidase activity"/>
    <property type="evidence" value="ECO:0007669"/>
    <property type="project" value="UniProtKB-KW"/>
</dbReference>
<keyword evidence="1" id="KW-0472">Membrane</keyword>
<dbReference type="AlphaFoldDB" id="A0AAP9KWN8"/>
<keyword evidence="1" id="KW-0812">Transmembrane</keyword>
<evidence type="ECO:0000313" key="3">
    <source>
        <dbReference type="Proteomes" id="UP000423274"/>
    </source>
</evidence>
<feature type="transmembrane region" description="Helical" evidence="1">
    <location>
        <begin position="37"/>
        <end position="54"/>
    </location>
</feature>
<feature type="transmembrane region" description="Helical" evidence="1">
    <location>
        <begin position="61"/>
        <end position="79"/>
    </location>
</feature>
<reference evidence="2 3" key="1">
    <citation type="submission" date="2017-08" db="EMBL/GenBank/DDBJ databases">
        <title>Genome sequence, comparative genomics and functional analysis of the highly adhesive Lactobacillus paracasei Kobulty strain.</title>
        <authorList>
            <person name="Koryszewska-Baginska A."/>
            <person name="Grynberg M."/>
            <person name="Aleksandrzak-Piekarczyk T."/>
        </authorList>
    </citation>
    <scope>NUCLEOTIDE SEQUENCE [LARGE SCALE GENOMIC DNA]</scope>
    <source>
        <strain evidence="2 3">IBB3423</strain>
    </source>
</reference>
<keyword evidence="2" id="KW-0378">Hydrolase</keyword>
<accession>A0AAP9KWN8</accession>
<dbReference type="EMBL" id="CP022954">
    <property type="protein sequence ID" value="QGV19634.1"/>
    <property type="molecule type" value="Genomic_DNA"/>
</dbReference>
<protein>
    <submittedName>
        <fullName evidence="2">Transglutaminase-like enzymes, putative cysteine protease</fullName>
    </submittedName>
</protein>
<feature type="transmembrane region" description="Helical" evidence="1">
    <location>
        <begin position="159"/>
        <end position="178"/>
    </location>
</feature>
<evidence type="ECO:0000313" key="2">
    <source>
        <dbReference type="EMBL" id="QGV19634.1"/>
    </source>
</evidence>
<gene>
    <name evidence="2" type="ORF">LCAKO_3147</name>
</gene>
<sequence>MPKWLQRLLTILLTWWLLALFVQPFSVINPIAHPRELAGYVVIISLISYLAALWPRAWPIWLTTAFLSMIVGLWAILPLKQHFGITWFNTYVQTFNTATRRFLQVGGVDVPATLSMTLIVALVAFLLLITVVLQLYPGAVAIVLSYLLAVHVFNGSDLTTQFFQLAVVTGLLAVLHLYHTRWRAFLIGSLSIVGLTLGLMWLSTSTPLNDWLANISVPARERLNQRGFYASLEAYANGSGRTGFTENSRVLGGPVYDDPTPVFTATSREAHYYRVEVDSFYTGTGWRPSAFQTQAAPLDGAIMRDPSARVDYGQATSVKLVLTAVKPFCHYRMGN</sequence>
<keyword evidence="1" id="KW-1133">Transmembrane helix</keyword>
<proteinExistence type="predicted"/>
<dbReference type="Proteomes" id="UP000423274">
    <property type="component" value="Chromosome"/>
</dbReference>
<organism evidence="2 3">
    <name type="scientific">Lacticaseibacillus paracasei subsp. paracasei</name>
    <dbReference type="NCBI Taxonomy" id="47714"/>
    <lineage>
        <taxon>Bacteria</taxon>
        <taxon>Bacillati</taxon>
        <taxon>Bacillota</taxon>
        <taxon>Bacilli</taxon>
        <taxon>Lactobacillales</taxon>
        <taxon>Lactobacillaceae</taxon>
        <taxon>Lacticaseibacillus</taxon>
    </lineage>
</organism>
<keyword evidence="2" id="KW-0645">Protease</keyword>
<evidence type="ECO:0000256" key="1">
    <source>
        <dbReference type="SAM" id="Phobius"/>
    </source>
</evidence>
<name>A0AAP9KWN8_LACPA</name>
<dbReference type="GO" id="GO:0006508">
    <property type="term" value="P:proteolysis"/>
    <property type="evidence" value="ECO:0007669"/>
    <property type="project" value="UniProtKB-KW"/>
</dbReference>